<organism evidence="2 3">
    <name type="scientific">Cirrhinus mrigala</name>
    <name type="common">Mrigala</name>
    <dbReference type="NCBI Taxonomy" id="683832"/>
    <lineage>
        <taxon>Eukaryota</taxon>
        <taxon>Metazoa</taxon>
        <taxon>Chordata</taxon>
        <taxon>Craniata</taxon>
        <taxon>Vertebrata</taxon>
        <taxon>Euteleostomi</taxon>
        <taxon>Actinopterygii</taxon>
        <taxon>Neopterygii</taxon>
        <taxon>Teleostei</taxon>
        <taxon>Ostariophysi</taxon>
        <taxon>Cypriniformes</taxon>
        <taxon>Cyprinidae</taxon>
        <taxon>Labeoninae</taxon>
        <taxon>Labeonini</taxon>
        <taxon>Cirrhinus</taxon>
    </lineage>
</organism>
<dbReference type="SUPFAM" id="SSF49265">
    <property type="entry name" value="Fibronectin type III"/>
    <property type="match status" value="1"/>
</dbReference>
<dbReference type="Gene3D" id="2.60.40.10">
    <property type="entry name" value="Immunoglobulins"/>
    <property type="match status" value="1"/>
</dbReference>
<dbReference type="Pfam" id="PF00041">
    <property type="entry name" value="fn3"/>
    <property type="match status" value="1"/>
</dbReference>
<feature type="non-terminal residue" evidence="2">
    <location>
        <position position="1"/>
    </location>
</feature>
<dbReference type="CDD" id="cd00063">
    <property type="entry name" value="FN3"/>
    <property type="match status" value="1"/>
</dbReference>
<keyword evidence="3" id="KW-1185">Reference proteome</keyword>
<evidence type="ECO:0000313" key="3">
    <source>
        <dbReference type="Proteomes" id="UP001529510"/>
    </source>
</evidence>
<accession>A0ABD0QS38</accession>
<dbReference type="AlphaFoldDB" id="A0ABD0QS38"/>
<protein>
    <recommendedName>
        <fullName evidence="1">Fibronectin type-III domain-containing protein</fullName>
    </recommendedName>
</protein>
<dbReference type="EMBL" id="JAMKFB020000007">
    <property type="protein sequence ID" value="KAL0189037.1"/>
    <property type="molecule type" value="Genomic_DNA"/>
</dbReference>
<dbReference type="InterPro" id="IPR013783">
    <property type="entry name" value="Ig-like_fold"/>
</dbReference>
<gene>
    <name evidence="2" type="ORF">M9458_016136</name>
</gene>
<dbReference type="InterPro" id="IPR003961">
    <property type="entry name" value="FN3_dom"/>
</dbReference>
<feature type="non-terminal residue" evidence="2">
    <location>
        <position position="63"/>
    </location>
</feature>
<name>A0ABD0QS38_CIRMR</name>
<proteinExistence type="predicted"/>
<reference evidence="2 3" key="1">
    <citation type="submission" date="2024-05" db="EMBL/GenBank/DDBJ databases">
        <title>Genome sequencing and assembly of Indian major carp, Cirrhinus mrigala (Hamilton, 1822).</title>
        <authorList>
            <person name="Mohindra V."/>
            <person name="Chowdhury L.M."/>
            <person name="Lal K."/>
            <person name="Jena J.K."/>
        </authorList>
    </citation>
    <scope>NUCLEOTIDE SEQUENCE [LARGE SCALE GENOMIC DNA]</scope>
    <source>
        <strain evidence="2">CM1030</strain>
        <tissue evidence="2">Blood</tissue>
    </source>
</reference>
<feature type="domain" description="Fibronectin type-III" evidence="1">
    <location>
        <begin position="4"/>
        <end position="38"/>
    </location>
</feature>
<dbReference type="InterPro" id="IPR036116">
    <property type="entry name" value="FN3_sf"/>
</dbReference>
<comment type="caution">
    <text evidence="2">The sequence shown here is derived from an EMBL/GenBank/DDBJ whole genome shotgun (WGS) entry which is preliminary data.</text>
</comment>
<sequence length="63" mass="7512">AKMHSLHVTWQPPPNHTQITGYKLSWRELDGEEMPNEEKLMISERIQQIKLRKRVKHHEVTGL</sequence>
<evidence type="ECO:0000313" key="2">
    <source>
        <dbReference type="EMBL" id="KAL0189037.1"/>
    </source>
</evidence>
<evidence type="ECO:0000259" key="1">
    <source>
        <dbReference type="Pfam" id="PF00041"/>
    </source>
</evidence>
<dbReference type="Proteomes" id="UP001529510">
    <property type="component" value="Unassembled WGS sequence"/>
</dbReference>